<dbReference type="AlphaFoldDB" id="A0A2P8IF39"/>
<name>A0A2P8IF39_SACCR</name>
<feature type="region of interest" description="Disordered" evidence="1">
    <location>
        <begin position="46"/>
        <end position="92"/>
    </location>
</feature>
<dbReference type="Proteomes" id="UP000241118">
    <property type="component" value="Unassembled WGS sequence"/>
</dbReference>
<protein>
    <submittedName>
        <fullName evidence="2">Uncharacterized protein</fullName>
    </submittedName>
</protein>
<organism evidence="2 3">
    <name type="scientific">Saccharothrix carnea</name>
    <dbReference type="NCBI Taxonomy" id="1280637"/>
    <lineage>
        <taxon>Bacteria</taxon>
        <taxon>Bacillati</taxon>
        <taxon>Actinomycetota</taxon>
        <taxon>Actinomycetes</taxon>
        <taxon>Pseudonocardiales</taxon>
        <taxon>Pseudonocardiaceae</taxon>
        <taxon>Saccharothrix</taxon>
    </lineage>
</organism>
<dbReference type="EMBL" id="PYAX01000002">
    <property type="protein sequence ID" value="PSL57072.1"/>
    <property type="molecule type" value="Genomic_DNA"/>
</dbReference>
<evidence type="ECO:0000313" key="2">
    <source>
        <dbReference type="EMBL" id="PSL57072.1"/>
    </source>
</evidence>
<evidence type="ECO:0000313" key="3">
    <source>
        <dbReference type="Proteomes" id="UP000241118"/>
    </source>
</evidence>
<keyword evidence="3" id="KW-1185">Reference proteome</keyword>
<proteinExistence type="predicted"/>
<feature type="compositionally biased region" description="Basic and acidic residues" evidence="1">
    <location>
        <begin position="56"/>
        <end position="80"/>
    </location>
</feature>
<evidence type="ECO:0000256" key="1">
    <source>
        <dbReference type="SAM" id="MobiDB-lite"/>
    </source>
</evidence>
<accession>A0A2P8IF39</accession>
<gene>
    <name evidence="2" type="ORF">B0I31_10249</name>
</gene>
<comment type="caution">
    <text evidence="2">The sequence shown here is derived from an EMBL/GenBank/DDBJ whole genome shotgun (WGS) entry which is preliminary data.</text>
</comment>
<reference evidence="2 3" key="1">
    <citation type="submission" date="2018-03" db="EMBL/GenBank/DDBJ databases">
        <title>Genomic Encyclopedia of Type Strains, Phase III (KMG-III): the genomes of soil and plant-associated and newly described type strains.</title>
        <authorList>
            <person name="Whitman W."/>
        </authorList>
    </citation>
    <scope>NUCLEOTIDE SEQUENCE [LARGE SCALE GENOMIC DNA]</scope>
    <source>
        <strain evidence="2 3">CGMCC 4.7097</strain>
    </source>
</reference>
<sequence length="92" mass="10445">MVLIERLRRDRKWSGRRIAVELAAEGTVVSVRTVGRHLADLGLNRRSFLDPTGQGRDQREQEHDRDLDHQEQQHAPESRPELVVAEGGDVVA</sequence>